<dbReference type="SUPFAM" id="SSF103473">
    <property type="entry name" value="MFS general substrate transporter"/>
    <property type="match status" value="1"/>
</dbReference>
<evidence type="ECO:0000259" key="7">
    <source>
        <dbReference type="PROSITE" id="PS50850"/>
    </source>
</evidence>
<name>A0A8H4W1G5_9HELO</name>
<dbReference type="InterPro" id="IPR011701">
    <property type="entry name" value="MFS"/>
</dbReference>
<dbReference type="PANTHER" id="PTHR23511:SF5">
    <property type="entry name" value="MAJOR FACILITATOR-TYPE TRANSPORTER HXNZ-RELATED"/>
    <property type="match status" value="1"/>
</dbReference>
<dbReference type="PANTHER" id="PTHR23511">
    <property type="entry name" value="SYNAPTIC VESICLE GLYCOPROTEIN 2"/>
    <property type="match status" value="1"/>
</dbReference>
<dbReference type="PROSITE" id="PS50850">
    <property type="entry name" value="MFS"/>
    <property type="match status" value="1"/>
</dbReference>
<dbReference type="Proteomes" id="UP000566819">
    <property type="component" value="Unassembled WGS sequence"/>
</dbReference>
<dbReference type="InterPro" id="IPR036259">
    <property type="entry name" value="MFS_trans_sf"/>
</dbReference>
<dbReference type="Gene3D" id="1.20.1250.20">
    <property type="entry name" value="MFS general substrate transporter like domains"/>
    <property type="match status" value="1"/>
</dbReference>
<feature type="transmembrane region" description="Helical" evidence="6">
    <location>
        <begin position="168"/>
        <end position="188"/>
    </location>
</feature>
<feature type="transmembrane region" description="Helical" evidence="6">
    <location>
        <begin position="219"/>
        <end position="243"/>
    </location>
</feature>
<accession>A0A8H4W1G5</accession>
<dbReference type="AlphaFoldDB" id="A0A8H4W1G5"/>
<keyword evidence="5 6" id="KW-0472">Membrane</keyword>
<evidence type="ECO:0000256" key="2">
    <source>
        <dbReference type="ARBA" id="ARBA00022448"/>
    </source>
</evidence>
<evidence type="ECO:0000256" key="5">
    <source>
        <dbReference type="ARBA" id="ARBA00023136"/>
    </source>
</evidence>
<sequence>MMGFMGITRPFHKDSVDDYQGVLVPLEQAIRHPAVMAEYERRRWEEEVRESDVSVASIPEAGMKRGDKASEVDTERGILAKIVTPVYSPNTIEGLRAEVVGDGGEESVYNLKSRVINKAIQDIDMGRYNWNLFILCGFGWFADNLWLQGIAMILPSLSAEFGISETEVRYTTCALFLGLCLGAFVWGIGSDIIGRRLAFNVTLALAGIFGIAAGAAPNWIGACGLFAALGVGVGGNLPVDGALYLEFLPEASGKLLTLLSIWWPVGQLVASLIGWAF</sequence>
<comment type="caution">
    <text evidence="8">The sequence shown here is derived from an EMBL/GenBank/DDBJ whole genome shotgun (WGS) entry which is preliminary data.</text>
</comment>
<dbReference type="Pfam" id="PF07690">
    <property type="entry name" value="MFS_1"/>
    <property type="match status" value="1"/>
</dbReference>
<evidence type="ECO:0000256" key="1">
    <source>
        <dbReference type="ARBA" id="ARBA00004141"/>
    </source>
</evidence>
<evidence type="ECO:0000313" key="9">
    <source>
        <dbReference type="Proteomes" id="UP000566819"/>
    </source>
</evidence>
<evidence type="ECO:0000256" key="4">
    <source>
        <dbReference type="ARBA" id="ARBA00022989"/>
    </source>
</evidence>
<keyword evidence="9" id="KW-1185">Reference proteome</keyword>
<organism evidence="8 9">
    <name type="scientific">Cudoniella acicularis</name>
    <dbReference type="NCBI Taxonomy" id="354080"/>
    <lineage>
        <taxon>Eukaryota</taxon>
        <taxon>Fungi</taxon>
        <taxon>Dikarya</taxon>
        <taxon>Ascomycota</taxon>
        <taxon>Pezizomycotina</taxon>
        <taxon>Leotiomycetes</taxon>
        <taxon>Helotiales</taxon>
        <taxon>Tricladiaceae</taxon>
        <taxon>Cudoniella</taxon>
    </lineage>
</organism>
<evidence type="ECO:0000313" key="8">
    <source>
        <dbReference type="EMBL" id="KAF4630613.1"/>
    </source>
</evidence>
<dbReference type="EMBL" id="JAAMPI010000532">
    <property type="protein sequence ID" value="KAF4630613.1"/>
    <property type="molecule type" value="Genomic_DNA"/>
</dbReference>
<gene>
    <name evidence="8" type="ORF">G7Y89_g7526</name>
</gene>
<dbReference type="GO" id="GO:0022857">
    <property type="term" value="F:transmembrane transporter activity"/>
    <property type="evidence" value="ECO:0007669"/>
    <property type="project" value="InterPro"/>
</dbReference>
<evidence type="ECO:0000256" key="6">
    <source>
        <dbReference type="SAM" id="Phobius"/>
    </source>
</evidence>
<feature type="transmembrane region" description="Helical" evidence="6">
    <location>
        <begin position="128"/>
        <end position="148"/>
    </location>
</feature>
<feature type="transmembrane region" description="Helical" evidence="6">
    <location>
        <begin position="255"/>
        <end position="276"/>
    </location>
</feature>
<evidence type="ECO:0000256" key="3">
    <source>
        <dbReference type="ARBA" id="ARBA00022692"/>
    </source>
</evidence>
<feature type="domain" description="Major facilitator superfamily (MFS) profile" evidence="7">
    <location>
        <begin position="132"/>
        <end position="277"/>
    </location>
</feature>
<comment type="subcellular location">
    <subcellularLocation>
        <location evidence="1">Membrane</location>
        <topology evidence="1">Multi-pass membrane protein</topology>
    </subcellularLocation>
</comment>
<feature type="transmembrane region" description="Helical" evidence="6">
    <location>
        <begin position="197"/>
        <end position="213"/>
    </location>
</feature>
<dbReference type="OrthoDB" id="4139357at2759"/>
<proteinExistence type="predicted"/>
<protein>
    <recommendedName>
        <fullName evidence="7">Major facilitator superfamily (MFS) profile domain-containing protein</fullName>
    </recommendedName>
</protein>
<dbReference type="GO" id="GO:0016020">
    <property type="term" value="C:membrane"/>
    <property type="evidence" value="ECO:0007669"/>
    <property type="project" value="UniProtKB-SubCell"/>
</dbReference>
<reference evidence="8 9" key="1">
    <citation type="submission" date="2020-03" db="EMBL/GenBank/DDBJ databases">
        <title>Draft Genome Sequence of Cudoniella acicularis.</title>
        <authorList>
            <person name="Buettner E."/>
            <person name="Kellner H."/>
        </authorList>
    </citation>
    <scope>NUCLEOTIDE SEQUENCE [LARGE SCALE GENOMIC DNA]</scope>
    <source>
        <strain evidence="8 9">DSM 108380</strain>
    </source>
</reference>
<keyword evidence="2" id="KW-0813">Transport</keyword>
<keyword evidence="3 6" id="KW-0812">Transmembrane</keyword>
<keyword evidence="4 6" id="KW-1133">Transmembrane helix</keyword>
<dbReference type="InterPro" id="IPR020846">
    <property type="entry name" value="MFS_dom"/>
</dbReference>